<dbReference type="PANTHER" id="PTHR43794">
    <property type="entry name" value="AMINOHYDROLASE SSNA-RELATED"/>
    <property type="match status" value="1"/>
</dbReference>
<dbReference type="InterPro" id="IPR032466">
    <property type="entry name" value="Metal_Hydrolase"/>
</dbReference>
<dbReference type="InterPro" id="IPR011059">
    <property type="entry name" value="Metal-dep_hydrolase_composite"/>
</dbReference>
<dbReference type="AlphaFoldDB" id="B3E5L3"/>
<dbReference type="GO" id="GO:0016810">
    <property type="term" value="F:hydrolase activity, acting on carbon-nitrogen (but not peptide) bonds"/>
    <property type="evidence" value="ECO:0007669"/>
    <property type="project" value="InterPro"/>
</dbReference>
<dbReference type="OrthoDB" id="9807210at2"/>
<reference evidence="3 4" key="1">
    <citation type="submission" date="2008-05" db="EMBL/GenBank/DDBJ databases">
        <title>Complete sequence of chromosome of Geobacter lovleyi SZ.</title>
        <authorList>
            <consortium name="US DOE Joint Genome Institute"/>
            <person name="Lucas S."/>
            <person name="Copeland A."/>
            <person name="Lapidus A."/>
            <person name="Glavina del Rio T."/>
            <person name="Dalin E."/>
            <person name="Tice H."/>
            <person name="Bruce D."/>
            <person name="Goodwin L."/>
            <person name="Pitluck S."/>
            <person name="Chertkov O."/>
            <person name="Meincke L."/>
            <person name="Brettin T."/>
            <person name="Detter J.C."/>
            <person name="Han C."/>
            <person name="Tapia R."/>
            <person name="Kuske C.R."/>
            <person name="Schmutz J."/>
            <person name="Larimer F."/>
            <person name="Land M."/>
            <person name="Hauser L."/>
            <person name="Kyrpides N."/>
            <person name="Mikhailova N."/>
            <person name="Sung Y."/>
            <person name="Fletcher K.E."/>
            <person name="Ritalahti K.M."/>
            <person name="Loeffler F.E."/>
            <person name="Richardson P."/>
        </authorList>
    </citation>
    <scope>NUCLEOTIDE SEQUENCE [LARGE SCALE GENOMIC DNA]</scope>
    <source>
        <strain evidence="4">ATCC BAA-1151 / DSM 17278 / SZ</strain>
    </source>
</reference>
<feature type="domain" description="Amidohydrolase-related" evidence="2">
    <location>
        <begin position="56"/>
        <end position="386"/>
    </location>
</feature>
<dbReference type="SUPFAM" id="SSF51556">
    <property type="entry name" value="Metallo-dependent hydrolases"/>
    <property type="match status" value="1"/>
</dbReference>
<dbReference type="Gene3D" id="3.20.20.140">
    <property type="entry name" value="Metal-dependent hydrolases"/>
    <property type="match status" value="1"/>
</dbReference>
<accession>B3E5L3</accession>
<sequence>MAETLLYTASWLYSPGRPPIAGGAVAVRDGRIVEIGTARELIAGYGQPTGEYPGCVLMPGFVNAHTHLELTHFPAWRLRDGLDYHPHRFVDWIIQMIKVRRGVTPEETRVSLKAGINACLRAGTTSVGDIVTAPDLLSAYDGSSIGGRIYLELIGQDRQIFEPRLTKAMEAIQAINGPRLPGLSPHAPYTLNSNLLADISAAARQGSLPLSLHLAESRDESDLLFDSSGPLAEEMYPLVGWQDFLPAPRRITPARFFDTGGLLGPSTLAVHGVQLTPADAALLQERGVSICLCPRSNERLAVGTAPVHLFKKQGIPLCLGTDSLASNDSLSLWDEIRFALDSYRGELGPEKLLEMATKGGAAGIGLAGQVGTLQAGMRADLQVISVAGDFSAERLLERGRLQQVLVGGVGVVD</sequence>
<dbReference type="eggNOG" id="COG0402">
    <property type="taxonomic scope" value="Bacteria"/>
</dbReference>
<protein>
    <submittedName>
        <fullName evidence="3">Amidohydrolase</fullName>
    </submittedName>
</protein>
<evidence type="ECO:0000313" key="4">
    <source>
        <dbReference type="Proteomes" id="UP000002420"/>
    </source>
</evidence>
<dbReference type="SUPFAM" id="SSF51338">
    <property type="entry name" value="Composite domain of metallo-dependent hydrolases"/>
    <property type="match status" value="1"/>
</dbReference>
<evidence type="ECO:0000259" key="2">
    <source>
        <dbReference type="Pfam" id="PF01979"/>
    </source>
</evidence>
<keyword evidence="1 3" id="KW-0378">Hydrolase</keyword>
<dbReference type="Pfam" id="PF01979">
    <property type="entry name" value="Amidohydro_1"/>
    <property type="match status" value="1"/>
</dbReference>
<dbReference type="RefSeq" id="WP_012469034.1">
    <property type="nucleotide sequence ID" value="NC_010814.1"/>
</dbReference>
<name>B3E5L3_TRIL1</name>
<dbReference type="HOGENOM" id="CLU_012358_2_5_7"/>
<organism evidence="3 4">
    <name type="scientific">Trichlorobacter lovleyi (strain ATCC BAA-1151 / DSM 17278 / SZ)</name>
    <name type="common">Geobacter lovleyi</name>
    <dbReference type="NCBI Taxonomy" id="398767"/>
    <lineage>
        <taxon>Bacteria</taxon>
        <taxon>Pseudomonadati</taxon>
        <taxon>Thermodesulfobacteriota</taxon>
        <taxon>Desulfuromonadia</taxon>
        <taxon>Geobacterales</taxon>
        <taxon>Geobacteraceae</taxon>
        <taxon>Trichlorobacter</taxon>
    </lineage>
</organism>
<keyword evidence="4" id="KW-1185">Reference proteome</keyword>
<dbReference type="KEGG" id="glo:Glov_0961"/>
<dbReference type="InterPro" id="IPR006680">
    <property type="entry name" value="Amidohydro-rel"/>
</dbReference>
<dbReference type="InterPro" id="IPR050287">
    <property type="entry name" value="MTA/SAH_deaminase"/>
</dbReference>
<dbReference type="STRING" id="398767.Glov_0961"/>
<dbReference type="EMBL" id="CP001089">
    <property type="protein sequence ID" value="ACD94684.1"/>
    <property type="molecule type" value="Genomic_DNA"/>
</dbReference>
<proteinExistence type="predicted"/>
<gene>
    <name evidence="3" type="ordered locus">Glov_0961</name>
</gene>
<dbReference type="PANTHER" id="PTHR43794:SF11">
    <property type="entry name" value="AMIDOHYDROLASE-RELATED DOMAIN-CONTAINING PROTEIN"/>
    <property type="match status" value="1"/>
</dbReference>
<evidence type="ECO:0000313" key="3">
    <source>
        <dbReference type="EMBL" id="ACD94684.1"/>
    </source>
</evidence>
<evidence type="ECO:0000256" key="1">
    <source>
        <dbReference type="ARBA" id="ARBA00022801"/>
    </source>
</evidence>
<dbReference type="Gene3D" id="2.30.40.10">
    <property type="entry name" value="Urease, subunit C, domain 1"/>
    <property type="match status" value="1"/>
</dbReference>
<dbReference type="Proteomes" id="UP000002420">
    <property type="component" value="Chromosome"/>
</dbReference>